<evidence type="ECO:0000313" key="10">
    <source>
        <dbReference type="EMBL" id="BFF94966.1"/>
    </source>
</evidence>
<keyword evidence="6 7" id="KW-0206">Cytoskeleton</keyword>
<feature type="region of interest" description="Disordered" evidence="8">
    <location>
        <begin position="181"/>
        <end position="216"/>
    </location>
</feature>
<evidence type="ECO:0000256" key="5">
    <source>
        <dbReference type="ARBA" id="ARBA00023203"/>
    </source>
</evidence>
<dbReference type="GO" id="GO:0034237">
    <property type="term" value="F:protein kinase A regulatory subunit binding"/>
    <property type="evidence" value="ECO:0007669"/>
    <property type="project" value="TreeGrafter"/>
</dbReference>
<keyword evidence="11" id="KW-1185">Reference proteome</keyword>
<feature type="domain" description="WH2" evidence="9">
    <location>
        <begin position="624"/>
        <end position="641"/>
    </location>
</feature>
<proteinExistence type="inferred from homology"/>
<dbReference type="GO" id="GO:2000601">
    <property type="term" value="P:positive regulation of Arp2/3 complex-mediated actin nucleation"/>
    <property type="evidence" value="ECO:0007669"/>
    <property type="project" value="TreeGrafter"/>
</dbReference>
<evidence type="ECO:0000256" key="3">
    <source>
        <dbReference type="ARBA" id="ARBA00022490"/>
    </source>
</evidence>
<comment type="similarity">
    <text evidence="2 7">Belongs to the SCAR/WAVE family.</text>
</comment>
<dbReference type="PANTHER" id="PTHR12902">
    <property type="entry name" value="WASP-1"/>
    <property type="match status" value="1"/>
</dbReference>
<feature type="compositionally biased region" description="Polar residues" evidence="8">
    <location>
        <begin position="448"/>
        <end position="462"/>
    </location>
</feature>
<dbReference type="FunFam" id="1.20.5.340:FF:000012">
    <property type="entry name" value="Wiskott-Aldrich syndrome protein family member 1"/>
    <property type="match status" value="1"/>
</dbReference>
<dbReference type="GO" id="GO:0003779">
    <property type="term" value="F:actin binding"/>
    <property type="evidence" value="ECO:0007669"/>
    <property type="project" value="UniProtKB-UniRule"/>
</dbReference>
<evidence type="ECO:0000256" key="2">
    <source>
        <dbReference type="ARBA" id="ARBA00006993"/>
    </source>
</evidence>
<dbReference type="GO" id="GO:0031209">
    <property type="term" value="C:SCAR complex"/>
    <property type="evidence" value="ECO:0007669"/>
    <property type="project" value="TreeGrafter"/>
</dbReference>
<protein>
    <recommendedName>
        <fullName evidence="7">Wiskott-Aldrich syndrome protein family member</fullName>
        <shortName evidence="7">WASP family protein member</shortName>
    </recommendedName>
</protein>
<dbReference type="GO" id="GO:0071933">
    <property type="term" value="F:Arp2/3 complex binding"/>
    <property type="evidence" value="ECO:0007669"/>
    <property type="project" value="TreeGrafter"/>
</dbReference>
<reference evidence="10 11" key="1">
    <citation type="submission" date="2024-02" db="EMBL/GenBank/DDBJ databases">
        <title>A chromosome-level genome assembly of Drosophila madeirensis, a fruit fly species endemic to Madeira island.</title>
        <authorList>
            <person name="Tomihara K."/>
            <person name="Llopart A."/>
            <person name="Yamamoto D."/>
        </authorList>
    </citation>
    <scope>NUCLEOTIDE SEQUENCE [LARGE SCALE GENOMIC DNA]</scope>
    <source>
        <strain evidence="10 11">RF1</strain>
    </source>
</reference>
<keyword evidence="4" id="KW-0597">Phosphoprotein</keyword>
<feature type="region of interest" description="Disordered" evidence="8">
    <location>
        <begin position="404"/>
        <end position="480"/>
    </location>
</feature>
<evidence type="ECO:0000256" key="4">
    <source>
        <dbReference type="ARBA" id="ARBA00022553"/>
    </source>
</evidence>
<keyword evidence="5 7" id="KW-0009">Actin-binding</keyword>
<dbReference type="Gene3D" id="6.10.280.150">
    <property type="match status" value="2"/>
</dbReference>
<dbReference type="Proteomes" id="UP001500889">
    <property type="component" value="Chromosome U"/>
</dbReference>
<organism evidence="10 11">
    <name type="scientific">Drosophila madeirensis</name>
    <name type="common">Fruit fly</name>
    <dbReference type="NCBI Taxonomy" id="30013"/>
    <lineage>
        <taxon>Eukaryota</taxon>
        <taxon>Metazoa</taxon>
        <taxon>Ecdysozoa</taxon>
        <taxon>Arthropoda</taxon>
        <taxon>Hexapoda</taxon>
        <taxon>Insecta</taxon>
        <taxon>Pterygota</taxon>
        <taxon>Neoptera</taxon>
        <taxon>Endopterygota</taxon>
        <taxon>Diptera</taxon>
        <taxon>Brachycera</taxon>
        <taxon>Muscomorpha</taxon>
        <taxon>Ephydroidea</taxon>
        <taxon>Drosophilidae</taxon>
        <taxon>Drosophila</taxon>
        <taxon>Sophophora</taxon>
    </lineage>
</organism>
<feature type="compositionally biased region" description="Acidic residues" evidence="8">
    <location>
        <begin position="671"/>
        <end position="684"/>
    </location>
</feature>
<keyword evidence="3 7" id="KW-0963">Cytoplasm</keyword>
<comment type="subcellular location">
    <subcellularLocation>
        <location evidence="1 7">Cytoplasm</location>
        <location evidence="1 7">Cytoskeleton</location>
    </subcellularLocation>
</comment>
<name>A0AAU9FH79_DROMD</name>
<dbReference type="PROSITE" id="PS51082">
    <property type="entry name" value="WH2"/>
    <property type="match status" value="1"/>
</dbReference>
<dbReference type="AlphaFoldDB" id="A0AAU9FH79"/>
<evidence type="ECO:0000313" key="11">
    <source>
        <dbReference type="Proteomes" id="UP001500889"/>
    </source>
</evidence>
<sequence>MPLPKRSIEPVHVARSVYQQDELQSVELETVTNTTLTNIIRQLSSLSKHAEDVFGELARDVGSIGDRANSLQARIDRLAIKVTQLDSTVEEVPLTDITRKKAFKSAKIFDQQIFSRATMPAPMLETYAQCDKPPPLDKLNVYRDDGKDGLKFYTDPNYFFELWRQEMLKDTERVMHDKGKKLNRPRQDGVSGGAAGRGNKKQKTKIRAPHNTREKQRQLVLGHGETLMPNNVIYRTPNSMVNEEAGYGTQLVKIKTTVQGADYDLQQCALNAPHQIVSRLPDIDRDNVPDVGTNGLRQYSVKPYNMLSHLEKNSNLTKQTAVAITDMGVYDTRPPRPNSIELRRSYQSEHVDGSGYEQLTPQAAANQYSTYGGNGMSAAPHMHMQHQQMYDAGLYQTHALYGQSGQNAMSPEPIYGPGTPSRNKPRPSQPPPAPPSNGSGGGTPTASNANTPTRGRSMSTSRDALPPPPPVPDAVSPLSAMNGANASHISVKLLGRTNSASRAGSPQMAPSNSAHNANDLVMAQLSNTFNSIGMTGNQLNSLSDLPPPPPVPDQHLPKMSSPNTAPPPPPPPPPVDEGMGSLHALHQHQVVPKTHSNGEMQQGQLNGGPQIVSAKKLLPPFHDPRNDLMKAIRDGITLRKVEKSEQKEIERNTAPLDVASILARRVAIELSESEDSDSEDDSEGWMEPNETSA</sequence>
<evidence type="ECO:0000256" key="6">
    <source>
        <dbReference type="ARBA" id="ARBA00023212"/>
    </source>
</evidence>
<dbReference type="SMART" id="SM00246">
    <property type="entry name" value="WH2"/>
    <property type="match status" value="1"/>
</dbReference>
<dbReference type="GO" id="GO:0005856">
    <property type="term" value="C:cytoskeleton"/>
    <property type="evidence" value="ECO:0007669"/>
    <property type="project" value="UniProtKB-SubCell"/>
</dbReference>
<accession>A0AAU9FH79</accession>
<feature type="compositionally biased region" description="Pro residues" evidence="8">
    <location>
        <begin position="564"/>
        <end position="575"/>
    </location>
</feature>
<dbReference type="InterPro" id="IPR028288">
    <property type="entry name" value="SCAR/WAVE_fam"/>
</dbReference>
<dbReference type="InterPro" id="IPR003124">
    <property type="entry name" value="WH2_dom"/>
</dbReference>
<evidence type="ECO:0000256" key="8">
    <source>
        <dbReference type="SAM" id="MobiDB-lite"/>
    </source>
</evidence>
<feature type="region of interest" description="Disordered" evidence="8">
    <location>
        <begin position="670"/>
        <end position="693"/>
    </location>
</feature>
<feature type="compositionally biased region" description="Basic residues" evidence="8">
    <location>
        <begin position="198"/>
        <end position="210"/>
    </location>
</feature>
<evidence type="ECO:0000256" key="1">
    <source>
        <dbReference type="ARBA" id="ARBA00004245"/>
    </source>
</evidence>
<evidence type="ECO:0000256" key="7">
    <source>
        <dbReference type="RuleBase" id="RU367034"/>
    </source>
</evidence>
<comment type="subunit">
    <text evidence="7">Binds actin and the Arp2/3 complex.</text>
</comment>
<comment type="function">
    <text evidence="7">Downstream effector molecule involved in the transmission of signals from tyrosine kinase receptors and small GTPases to the actin cytoskeleton. Promotes formation of actin filaments. Part of the WAVE complex that regulates lamellipodia formation. The WAVE complex regulates actin filament reorganization via its interaction with the Arp2/3 complex.</text>
</comment>
<evidence type="ECO:0000259" key="9">
    <source>
        <dbReference type="PROSITE" id="PS51082"/>
    </source>
</evidence>
<feature type="region of interest" description="Disordered" evidence="8">
    <location>
        <begin position="532"/>
        <end position="580"/>
    </location>
</feature>
<dbReference type="PANTHER" id="PTHR12902:SF1">
    <property type="entry name" value="WISKOTT-ALDRICH SYNDROME PROTEIN FAMILY MEMBER"/>
    <property type="match status" value="1"/>
</dbReference>
<dbReference type="Gene3D" id="1.20.5.340">
    <property type="match status" value="1"/>
</dbReference>
<dbReference type="GO" id="GO:0030036">
    <property type="term" value="P:actin cytoskeleton organization"/>
    <property type="evidence" value="ECO:0007669"/>
    <property type="project" value="UniProtKB-UniRule"/>
</dbReference>
<dbReference type="EMBL" id="AP029264">
    <property type="protein sequence ID" value="BFF94966.1"/>
    <property type="molecule type" value="Genomic_DNA"/>
</dbReference>
<gene>
    <name evidence="10" type="ORF">DMAD_12474</name>
</gene>